<dbReference type="InterPro" id="IPR050194">
    <property type="entry name" value="Glycosyltransferase_grp1"/>
</dbReference>
<feature type="domain" description="Glycosyltransferase subfamily 4-like N-terminal" evidence="2">
    <location>
        <begin position="14"/>
        <end position="182"/>
    </location>
</feature>
<dbReference type="RefSeq" id="WP_022525097.1">
    <property type="nucleotide sequence ID" value="NZ_CP007573.1"/>
</dbReference>
<reference evidence="3 4" key="1">
    <citation type="submission" date="2022-10" db="EMBL/GenBank/DDBJ databases">
        <title>Comparative genomic study of S. anginosus.</title>
        <authorList>
            <person name="Prasad A."/>
            <person name="Ene A."/>
            <person name="Jablonska S."/>
            <person name="Du J."/>
            <person name="Wolfe A.J."/>
            <person name="Putonti C."/>
        </authorList>
    </citation>
    <scope>NUCLEOTIDE SEQUENCE [LARGE SCALE GENOMIC DNA]</scope>
    <source>
        <strain evidence="3 4">UMB1339</strain>
    </source>
</reference>
<evidence type="ECO:0000313" key="4">
    <source>
        <dbReference type="Proteomes" id="UP001208682"/>
    </source>
</evidence>
<dbReference type="AlphaFoldDB" id="A0ABD4U6J8"/>
<dbReference type="PANTHER" id="PTHR45947">
    <property type="entry name" value="SULFOQUINOVOSYL TRANSFERASE SQD2"/>
    <property type="match status" value="1"/>
</dbReference>
<dbReference type="Gene3D" id="3.40.50.2000">
    <property type="entry name" value="Glycogen Phosphorylase B"/>
    <property type="match status" value="2"/>
</dbReference>
<dbReference type="InterPro" id="IPR028098">
    <property type="entry name" value="Glyco_trans_4-like_N"/>
</dbReference>
<name>A0ABD4U6J8_STRAP</name>
<dbReference type="Pfam" id="PF13439">
    <property type="entry name" value="Glyco_transf_4"/>
    <property type="match status" value="1"/>
</dbReference>
<comment type="caution">
    <text evidence="3">The sequence shown here is derived from an EMBL/GenBank/DDBJ whole genome shotgun (WGS) entry which is preliminary data.</text>
</comment>
<dbReference type="KEGG" id="sans:DK43_06740"/>
<dbReference type="Proteomes" id="UP001208682">
    <property type="component" value="Unassembled WGS sequence"/>
</dbReference>
<evidence type="ECO:0000313" key="3">
    <source>
        <dbReference type="EMBL" id="MCW1077336.1"/>
    </source>
</evidence>
<feature type="domain" description="Glycosyl transferase family 1" evidence="1">
    <location>
        <begin position="195"/>
        <end position="344"/>
    </location>
</feature>
<proteinExistence type="predicted"/>
<protein>
    <submittedName>
        <fullName evidence="3">Glycosyltransferase family 4 protein</fullName>
    </submittedName>
</protein>
<dbReference type="SUPFAM" id="SSF53756">
    <property type="entry name" value="UDP-Glycosyltransferase/glycogen phosphorylase"/>
    <property type="match status" value="1"/>
</dbReference>
<dbReference type="PANTHER" id="PTHR45947:SF3">
    <property type="entry name" value="SULFOQUINOVOSYL TRANSFERASE SQD2"/>
    <property type="match status" value="1"/>
</dbReference>
<gene>
    <name evidence="3" type="ORF">OJ589_09305</name>
</gene>
<sequence length="437" mass="49486">MRIGLFTDTYFPQVSGVATSIRTLKTELEKLGHTVFIFTTTDKDVNRYEDWQIIRIPSVPFFAFKDRRIAYRGFSTALEIARQYQLDIIHTQTEFSLGLLGVWIAKELRIPVVHTYHTQYEDYVRYIAKGMVIRPSMVKYIVRGFMSDLDGVICPSEIVYDLLMKYKVKVEKRVIPTGIELAKFERPEITAENIADLREKLGISNQETMLLSLSRISYEKNIQAVLAALPAVLEENPDVKLVVAGDGPYLSDLKSQAKRLNITDAVIFTGMIAPSETALYYKAADFFISASTSETQGLTYLESLASGTPIIAHGNPYLDNVINDKMFGTLYYEERDLAGAILEAVIATPDLDEKSLAAKLYEISAENFGRRVYEFYLDLTISKDFNNDLHPEESVSKRLAKSVIYLPKKAIALPVNGSARMFKASKRQIKNIQKYLK</sequence>
<dbReference type="InterPro" id="IPR001296">
    <property type="entry name" value="Glyco_trans_1"/>
</dbReference>
<evidence type="ECO:0000259" key="2">
    <source>
        <dbReference type="Pfam" id="PF13439"/>
    </source>
</evidence>
<accession>A0ABD4U6J8</accession>
<dbReference type="FunFam" id="3.40.50.2000:FF:000136">
    <property type="entry name" value="Glycosyl transferase, group 1"/>
    <property type="match status" value="1"/>
</dbReference>
<organism evidence="3 4">
    <name type="scientific">Streptococcus anginosus</name>
    <dbReference type="NCBI Taxonomy" id="1328"/>
    <lineage>
        <taxon>Bacteria</taxon>
        <taxon>Bacillati</taxon>
        <taxon>Bacillota</taxon>
        <taxon>Bacilli</taxon>
        <taxon>Lactobacillales</taxon>
        <taxon>Streptococcaceae</taxon>
        <taxon>Streptococcus</taxon>
        <taxon>Streptococcus anginosus group</taxon>
    </lineage>
</organism>
<dbReference type="Pfam" id="PF00534">
    <property type="entry name" value="Glycos_transf_1"/>
    <property type="match status" value="1"/>
</dbReference>
<dbReference type="CDD" id="cd03817">
    <property type="entry name" value="GT4_UGDG-like"/>
    <property type="match status" value="1"/>
</dbReference>
<evidence type="ECO:0000259" key="1">
    <source>
        <dbReference type="Pfam" id="PF00534"/>
    </source>
</evidence>
<dbReference type="EMBL" id="JAPAIP010000031">
    <property type="protein sequence ID" value="MCW1077336.1"/>
    <property type="molecule type" value="Genomic_DNA"/>
</dbReference>